<accession>A0A0D2B9X4</accession>
<dbReference type="Pfam" id="PF04828">
    <property type="entry name" value="GFA"/>
    <property type="match status" value="1"/>
</dbReference>
<feature type="domain" description="CENP-V/GFA" evidence="5">
    <location>
        <begin position="11"/>
        <end position="83"/>
    </location>
</feature>
<dbReference type="HOGENOM" id="CLU_2171081_0_0_1"/>
<dbReference type="InterPro" id="IPR006913">
    <property type="entry name" value="CENP-V/GFA"/>
</dbReference>
<dbReference type="GeneID" id="27332936"/>
<dbReference type="SUPFAM" id="SSF51316">
    <property type="entry name" value="Mss4-like"/>
    <property type="match status" value="1"/>
</dbReference>
<dbReference type="OrthoDB" id="9985472at2759"/>
<evidence type="ECO:0000256" key="2">
    <source>
        <dbReference type="ARBA" id="ARBA00022723"/>
    </source>
</evidence>
<comment type="similarity">
    <text evidence="1">Belongs to the Gfa family.</text>
</comment>
<evidence type="ECO:0000313" key="7">
    <source>
        <dbReference type="Proteomes" id="UP000053328"/>
    </source>
</evidence>
<name>A0A0D2B9X4_9EURO</name>
<sequence>MLMPSVCANILKISKEVVKITGEDSIKIYLDSNTLSGRTIERHFCRNCGSPIQKITPKFPDMTDVQMGLFDRIPKPEFEVFTDRKQTWEPENEWSIPQQYETVPGWASGN</sequence>
<evidence type="ECO:0000256" key="4">
    <source>
        <dbReference type="ARBA" id="ARBA00023239"/>
    </source>
</evidence>
<gene>
    <name evidence="6" type="ORF">PV08_05853</name>
</gene>
<dbReference type="PANTHER" id="PTHR33337:SF43">
    <property type="entry name" value="CENP-V_GFA DOMAIN-CONTAINING PROTEIN"/>
    <property type="match status" value="1"/>
</dbReference>
<proteinExistence type="inferred from homology"/>
<keyword evidence="2" id="KW-0479">Metal-binding</keyword>
<dbReference type="Proteomes" id="UP000053328">
    <property type="component" value="Unassembled WGS sequence"/>
</dbReference>
<organism evidence="6 7">
    <name type="scientific">Exophiala spinifera</name>
    <dbReference type="NCBI Taxonomy" id="91928"/>
    <lineage>
        <taxon>Eukaryota</taxon>
        <taxon>Fungi</taxon>
        <taxon>Dikarya</taxon>
        <taxon>Ascomycota</taxon>
        <taxon>Pezizomycotina</taxon>
        <taxon>Eurotiomycetes</taxon>
        <taxon>Chaetothyriomycetidae</taxon>
        <taxon>Chaetothyriales</taxon>
        <taxon>Herpotrichiellaceae</taxon>
        <taxon>Exophiala</taxon>
    </lineage>
</organism>
<keyword evidence="4" id="KW-0456">Lyase</keyword>
<reference evidence="6 7" key="1">
    <citation type="submission" date="2015-01" db="EMBL/GenBank/DDBJ databases">
        <title>The Genome Sequence of Exophiala spinifera CBS89968.</title>
        <authorList>
            <consortium name="The Broad Institute Genomics Platform"/>
            <person name="Cuomo C."/>
            <person name="de Hoog S."/>
            <person name="Gorbushina A."/>
            <person name="Stielow B."/>
            <person name="Teixiera M."/>
            <person name="Abouelleil A."/>
            <person name="Chapman S.B."/>
            <person name="Priest M."/>
            <person name="Young S.K."/>
            <person name="Wortman J."/>
            <person name="Nusbaum C."/>
            <person name="Birren B."/>
        </authorList>
    </citation>
    <scope>NUCLEOTIDE SEQUENCE [LARGE SCALE GENOMIC DNA]</scope>
    <source>
        <strain evidence="6 7">CBS 89968</strain>
    </source>
</reference>
<evidence type="ECO:0000256" key="1">
    <source>
        <dbReference type="ARBA" id="ARBA00005495"/>
    </source>
</evidence>
<keyword evidence="7" id="KW-1185">Reference proteome</keyword>
<dbReference type="AlphaFoldDB" id="A0A0D2B9X4"/>
<dbReference type="EMBL" id="KN847495">
    <property type="protein sequence ID" value="KIW15803.1"/>
    <property type="molecule type" value="Genomic_DNA"/>
</dbReference>
<dbReference type="InterPro" id="IPR011057">
    <property type="entry name" value="Mss4-like_sf"/>
</dbReference>
<evidence type="ECO:0000256" key="3">
    <source>
        <dbReference type="ARBA" id="ARBA00022833"/>
    </source>
</evidence>
<evidence type="ECO:0000313" key="6">
    <source>
        <dbReference type="EMBL" id="KIW15803.1"/>
    </source>
</evidence>
<dbReference type="GO" id="GO:0016846">
    <property type="term" value="F:carbon-sulfur lyase activity"/>
    <property type="evidence" value="ECO:0007669"/>
    <property type="project" value="InterPro"/>
</dbReference>
<dbReference type="VEuPathDB" id="FungiDB:PV08_05853"/>
<dbReference type="PANTHER" id="PTHR33337">
    <property type="entry name" value="GFA DOMAIN-CONTAINING PROTEIN"/>
    <property type="match status" value="1"/>
</dbReference>
<protein>
    <recommendedName>
        <fullName evidence="5">CENP-V/GFA domain-containing protein</fullName>
    </recommendedName>
</protein>
<dbReference type="Gene3D" id="3.90.1590.10">
    <property type="entry name" value="glutathione-dependent formaldehyde- activating enzyme (gfa)"/>
    <property type="match status" value="1"/>
</dbReference>
<dbReference type="RefSeq" id="XP_016236019.1">
    <property type="nucleotide sequence ID" value="XM_016380192.1"/>
</dbReference>
<keyword evidence="3" id="KW-0862">Zinc</keyword>
<dbReference type="GO" id="GO:0046872">
    <property type="term" value="F:metal ion binding"/>
    <property type="evidence" value="ECO:0007669"/>
    <property type="project" value="UniProtKB-KW"/>
</dbReference>
<evidence type="ECO:0000259" key="5">
    <source>
        <dbReference type="Pfam" id="PF04828"/>
    </source>
</evidence>
<dbReference type="STRING" id="91928.A0A0D2B9X4"/>